<dbReference type="Pfam" id="PF09754">
    <property type="entry name" value="PAC2"/>
    <property type="match status" value="1"/>
</dbReference>
<protein>
    <submittedName>
        <fullName evidence="2">PAC2 family protein</fullName>
    </submittedName>
</protein>
<dbReference type="InterPro" id="IPR019151">
    <property type="entry name" value="Proteasome_assmbl_chaperone_2"/>
</dbReference>
<organism evidence="2 3">
    <name type="scientific">Brachybacterium paraconglomeratum</name>
    <dbReference type="NCBI Taxonomy" id="173362"/>
    <lineage>
        <taxon>Bacteria</taxon>
        <taxon>Bacillati</taxon>
        <taxon>Actinomycetota</taxon>
        <taxon>Actinomycetes</taxon>
        <taxon>Micrococcales</taxon>
        <taxon>Dermabacteraceae</taxon>
        <taxon>Brachybacterium</taxon>
    </lineage>
</organism>
<proteinExistence type="predicted"/>
<dbReference type="InterPro" id="IPR008492">
    <property type="entry name" value="Rv2714-like"/>
</dbReference>
<dbReference type="InterPro" id="IPR038389">
    <property type="entry name" value="PSMG2_sf"/>
</dbReference>
<reference evidence="2" key="2">
    <citation type="submission" date="2021-09" db="EMBL/GenBank/DDBJ databases">
        <authorList>
            <person name="Gilroy R."/>
        </authorList>
    </citation>
    <scope>NUCLEOTIDE SEQUENCE</scope>
    <source>
        <strain evidence="2">1647</strain>
    </source>
</reference>
<evidence type="ECO:0000313" key="3">
    <source>
        <dbReference type="Proteomes" id="UP000775129"/>
    </source>
</evidence>
<reference evidence="2" key="1">
    <citation type="journal article" date="2021" name="PeerJ">
        <title>Extensive microbial diversity within the chicken gut microbiome revealed by metagenomics and culture.</title>
        <authorList>
            <person name="Gilroy R."/>
            <person name="Ravi A."/>
            <person name="Getino M."/>
            <person name="Pursley I."/>
            <person name="Horton D.L."/>
            <person name="Alikhan N.F."/>
            <person name="Baker D."/>
            <person name="Gharbi K."/>
            <person name="Hall N."/>
            <person name="Watson M."/>
            <person name="Adriaenssens E.M."/>
            <person name="Foster-Nyarko E."/>
            <person name="Jarju S."/>
            <person name="Secka A."/>
            <person name="Antonio M."/>
            <person name="Oren A."/>
            <person name="Chaudhuri R.R."/>
            <person name="La Ragione R."/>
            <person name="Hildebrand F."/>
            <person name="Pallen M.J."/>
        </authorList>
    </citation>
    <scope>NUCLEOTIDE SEQUENCE</scope>
    <source>
        <strain evidence="2">1647</strain>
    </source>
</reference>
<feature type="compositionally biased region" description="Low complexity" evidence="1">
    <location>
        <begin position="311"/>
        <end position="331"/>
    </location>
</feature>
<dbReference type="EMBL" id="DYWO01000399">
    <property type="protein sequence ID" value="HJF50751.1"/>
    <property type="molecule type" value="Genomic_DNA"/>
</dbReference>
<evidence type="ECO:0000256" key="1">
    <source>
        <dbReference type="SAM" id="MobiDB-lite"/>
    </source>
</evidence>
<name>A0A921GR37_9MICO</name>
<dbReference type="Gene3D" id="3.40.50.10900">
    <property type="entry name" value="PAC-like subunit"/>
    <property type="match status" value="1"/>
</dbReference>
<sequence length="350" mass="37610">MDPTTLFSYERHVDSRALHGRTLLVTLGAFTDAGDAQRLLDDHLLNTLSSRVVGRVDMDQVHDYAGRRPEVTLQLDHFDDYEKPEILLHEVTDEEGQTFFLLTGPEPSFQWERVASALRIVVEQLGIERTLLLQGFPAPVPHTRELPVTRFAGDPESIAVRRTMPGTFRLRAPFTALLTMRLDEGGHDVVGLTVHVPQYLHEMSFPDAAIALLTAIGEERGPRIGADALEAQAHPVREAIAAQIEAQQALQEMVAGFEQRYDRMITSGAGSVVPSAEDIAAEVEEYLASFEAEGGQAPEGSAGQSPQDTAGPTDGEGSTGSEGSAGSEGPTGIDGPTDPEDPSGPGTPQA</sequence>
<gene>
    <name evidence="2" type="ORF">K8W24_13345</name>
</gene>
<comment type="caution">
    <text evidence="2">The sequence shown here is derived from an EMBL/GenBank/DDBJ whole genome shotgun (WGS) entry which is preliminary data.</text>
</comment>
<feature type="region of interest" description="Disordered" evidence="1">
    <location>
        <begin position="293"/>
        <end position="350"/>
    </location>
</feature>
<dbReference type="SUPFAM" id="SSF159659">
    <property type="entry name" value="Cgl1923-like"/>
    <property type="match status" value="1"/>
</dbReference>
<dbReference type="PIRSF" id="PIRSF028754">
    <property type="entry name" value="UCP028754"/>
    <property type="match status" value="1"/>
</dbReference>
<dbReference type="Gene3D" id="1.10.287.100">
    <property type="match status" value="1"/>
</dbReference>
<dbReference type="Proteomes" id="UP000775129">
    <property type="component" value="Unassembled WGS sequence"/>
</dbReference>
<accession>A0A921GR37</accession>
<dbReference type="AlphaFoldDB" id="A0A921GR37"/>
<evidence type="ECO:0000313" key="2">
    <source>
        <dbReference type="EMBL" id="HJF50751.1"/>
    </source>
</evidence>